<name>A0A382WU58_9ZZZZ</name>
<proteinExistence type="predicted"/>
<dbReference type="EMBL" id="UINC01162575">
    <property type="protein sequence ID" value="SVD62396.1"/>
    <property type="molecule type" value="Genomic_DNA"/>
</dbReference>
<organism evidence="1">
    <name type="scientific">marine metagenome</name>
    <dbReference type="NCBI Taxonomy" id="408172"/>
    <lineage>
        <taxon>unclassified sequences</taxon>
        <taxon>metagenomes</taxon>
        <taxon>ecological metagenomes</taxon>
    </lineage>
</organism>
<accession>A0A382WU58</accession>
<gene>
    <name evidence="1" type="ORF">METZ01_LOCUS415250</name>
</gene>
<protein>
    <submittedName>
        <fullName evidence="1">Uncharacterized protein</fullName>
    </submittedName>
</protein>
<dbReference type="AlphaFoldDB" id="A0A382WU58"/>
<reference evidence="1" key="1">
    <citation type="submission" date="2018-05" db="EMBL/GenBank/DDBJ databases">
        <authorList>
            <person name="Lanie J.A."/>
            <person name="Ng W.-L."/>
            <person name="Kazmierczak K.M."/>
            <person name="Andrzejewski T.M."/>
            <person name="Davidsen T.M."/>
            <person name="Wayne K.J."/>
            <person name="Tettelin H."/>
            <person name="Glass J.I."/>
            <person name="Rusch D."/>
            <person name="Podicherti R."/>
            <person name="Tsui H.-C.T."/>
            <person name="Winkler M.E."/>
        </authorList>
    </citation>
    <scope>NUCLEOTIDE SEQUENCE</scope>
</reference>
<evidence type="ECO:0000313" key="1">
    <source>
        <dbReference type="EMBL" id="SVD62396.1"/>
    </source>
</evidence>
<sequence length="60" mass="6770">MTALRTHAEIVSEINTKIMMERSIAASAAALSEPFLFLAVTRYSRPPHEGLRSNRGRWNL</sequence>